<dbReference type="SUPFAM" id="SSF50814">
    <property type="entry name" value="Lipocalins"/>
    <property type="match status" value="1"/>
</dbReference>
<dbReference type="InterPro" id="IPR012674">
    <property type="entry name" value="Calycin"/>
</dbReference>
<dbReference type="InterPro" id="IPR031259">
    <property type="entry name" value="ILBP"/>
</dbReference>
<reference evidence="3" key="1">
    <citation type="submission" date="2022-07" db="EMBL/GenBank/DDBJ databases">
        <authorList>
            <person name="Trinca V."/>
            <person name="Uliana J.V.C."/>
            <person name="Torres T.T."/>
            <person name="Ward R.J."/>
            <person name="Monesi N."/>
        </authorList>
    </citation>
    <scope>NUCLEOTIDE SEQUENCE</scope>
    <source>
        <strain evidence="3">HSMRA1968</strain>
        <tissue evidence="3">Whole embryos</tissue>
    </source>
</reference>
<dbReference type="InterPro" id="IPR000463">
    <property type="entry name" value="Fatty_acid-bd"/>
</dbReference>
<evidence type="ECO:0000313" key="4">
    <source>
        <dbReference type="Proteomes" id="UP001151699"/>
    </source>
</evidence>
<comment type="caution">
    <text evidence="3">The sequence shown here is derived from an EMBL/GenBank/DDBJ whole genome shotgun (WGS) entry which is preliminary data.</text>
</comment>
<proteinExistence type="inferred from homology"/>
<dbReference type="Proteomes" id="UP001151699">
    <property type="component" value="Chromosome C"/>
</dbReference>
<evidence type="ECO:0000256" key="1">
    <source>
        <dbReference type="ARBA" id="ARBA00008390"/>
    </source>
</evidence>
<dbReference type="Gene3D" id="2.40.128.20">
    <property type="match status" value="1"/>
</dbReference>
<keyword evidence="2" id="KW-0446">Lipid-binding</keyword>
<dbReference type="PANTHER" id="PTHR11955">
    <property type="entry name" value="FATTY ACID BINDING PROTEIN"/>
    <property type="match status" value="1"/>
</dbReference>
<comment type="similarity">
    <text evidence="1">Belongs to the calycin superfamily. Fatty-acid binding protein (FABP) family.</text>
</comment>
<sequence length="135" mass="15609">MTLEPFLNKKYKLYRTENSVELMDLMDLTGIKRKVASSLSATVQLVRNGDKYTLKTRHLILRTNQTFKLGEEKNVTTGDGRKVKNEFTIDGNKLTEKQIGEIALTIVREFSDEEMIQTYYCENVVSKGFFNVMKK</sequence>
<dbReference type="PRINTS" id="PR00178">
    <property type="entry name" value="FATTYACIDBP"/>
</dbReference>
<organism evidence="3 4">
    <name type="scientific">Pseudolycoriella hygida</name>
    <dbReference type="NCBI Taxonomy" id="35572"/>
    <lineage>
        <taxon>Eukaryota</taxon>
        <taxon>Metazoa</taxon>
        <taxon>Ecdysozoa</taxon>
        <taxon>Arthropoda</taxon>
        <taxon>Hexapoda</taxon>
        <taxon>Insecta</taxon>
        <taxon>Pterygota</taxon>
        <taxon>Neoptera</taxon>
        <taxon>Endopterygota</taxon>
        <taxon>Diptera</taxon>
        <taxon>Nematocera</taxon>
        <taxon>Sciaroidea</taxon>
        <taxon>Sciaridae</taxon>
        <taxon>Pseudolycoriella</taxon>
    </lineage>
</organism>
<gene>
    <name evidence="3" type="primary">FABPM_1</name>
    <name evidence="3" type="ORF">Bhyg_14142</name>
</gene>
<evidence type="ECO:0000313" key="3">
    <source>
        <dbReference type="EMBL" id="KAJ6635556.1"/>
    </source>
</evidence>
<evidence type="ECO:0000256" key="2">
    <source>
        <dbReference type="ARBA" id="ARBA00023121"/>
    </source>
</evidence>
<keyword evidence="4" id="KW-1185">Reference proteome</keyword>
<dbReference type="EMBL" id="WJQU01000004">
    <property type="protein sequence ID" value="KAJ6635556.1"/>
    <property type="molecule type" value="Genomic_DNA"/>
</dbReference>
<accession>A0A9Q0MPF9</accession>
<protein>
    <submittedName>
        <fullName evidence="3">Fatty acid-binding protein, muscle</fullName>
    </submittedName>
</protein>
<name>A0A9Q0MPF9_9DIPT</name>
<dbReference type="OrthoDB" id="412780at2759"/>
<dbReference type="GO" id="GO:0008289">
    <property type="term" value="F:lipid binding"/>
    <property type="evidence" value="ECO:0007669"/>
    <property type="project" value="UniProtKB-KW"/>
</dbReference>
<dbReference type="AlphaFoldDB" id="A0A9Q0MPF9"/>